<evidence type="ECO:0000313" key="1">
    <source>
        <dbReference type="EMBL" id="AJC11697.1"/>
    </source>
</evidence>
<reference evidence="2" key="1">
    <citation type="submission" date="2014-08" db="EMBL/GenBank/DDBJ databases">
        <title>Coriobacteriaceae sp. complete genome.</title>
        <authorList>
            <person name="Looft T."/>
            <person name="Bayles D.O."/>
            <person name="Stanton T.B."/>
        </authorList>
    </citation>
    <scope>NUCLEOTIDE SEQUENCE [LARGE SCALE GENOMIC DNA]</scope>
    <source>
        <strain evidence="2">68-1-3</strain>
    </source>
</reference>
<dbReference type="EMBL" id="CP009302">
    <property type="protein sequence ID" value="AJC11697.1"/>
    <property type="molecule type" value="Genomic_DNA"/>
</dbReference>
<dbReference type="STRING" id="1531429.JI75_02415"/>
<sequence length="76" mass="8556">MERPAPPAPVFVTLGELSRQMGVELNGLYALARRAEDPLPAYYIEGKRRGAVVLVSDLSGWFERNRVPYAEARRKP</sequence>
<name>A0A0A8B9A3_9ACTN</name>
<evidence type="ECO:0000313" key="2">
    <source>
        <dbReference type="Proteomes" id="UP000031121"/>
    </source>
</evidence>
<organism evidence="1 2">
    <name type="scientific">Berryella intestinalis</name>
    <dbReference type="NCBI Taxonomy" id="1531429"/>
    <lineage>
        <taxon>Bacteria</taxon>
        <taxon>Bacillati</taxon>
        <taxon>Actinomycetota</taxon>
        <taxon>Coriobacteriia</taxon>
        <taxon>Eggerthellales</taxon>
        <taxon>Eggerthellaceae</taxon>
        <taxon>Berryella</taxon>
    </lineage>
</organism>
<dbReference type="KEGG" id="cbac:JI75_02415"/>
<protein>
    <submittedName>
        <fullName evidence="1">Uncharacterized protein</fullName>
    </submittedName>
</protein>
<gene>
    <name evidence="1" type="ORF">JI75_02415</name>
</gene>
<accession>A0A0A8B9A3</accession>
<dbReference type="RefSeq" id="WP_039688443.1">
    <property type="nucleotide sequence ID" value="NZ_CP009302.1"/>
</dbReference>
<dbReference type="HOGENOM" id="CLU_2648322_0_0_11"/>
<keyword evidence="2" id="KW-1185">Reference proteome</keyword>
<proteinExistence type="predicted"/>
<dbReference type="AlphaFoldDB" id="A0A0A8B9A3"/>
<dbReference type="Proteomes" id="UP000031121">
    <property type="component" value="Chromosome"/>
</dbReference>
<reference evidence="1 2" key="2">
    <citation type="journal article" date="2015" name="Genome Announc.">
        <title>Complete Genome Sequence of Coriobacteriaceae Strain 68-1-3, a Novel Mucus-Degrading Isolate from the Swine Intestinal Tract.</title>
        <authorList>
            <person name="Looft T."/>
            <person name="Bayles D.O."/>
            <person name="Alt D.P."/>
            <person name="Stanton T.B."/>
        </authorList>
    </citation>
    <scope>NUCLEOTIDE SEQUENCE [LARGE SCALE GENOMIC DNA]</scope>
    <source>
        <strain evidence="1 2">68-1-3</strain>
    </source>
</reference>